<dbReference type="InterPro" id="IPR011044">
    <property type="entry name" value="Quino_amine_DH_bsu"/>
</dbReference>
<protein>
    <submittedName>
        <fullName evidence="2">Uncharacterized protein</fullName>
    </submittedName>
</protein>
<dbReference type="Proteomes" id="UP000193380">
    <property type="component" value="Unassembled WGS sequence"/>
</dbReference>
<dbReference type="GO" id="GO:0005813">
    <property type="term" value="C:centrosome"/>
    <property type="evidence" value="ECO:0007669"/>
    <property type="project" value="TreeGrafter"/>
</dbReference>
<sequence length="186" mass="20284">MLAVEGHVWASSGGQVFIISTNTHTVERQLEAHQEEGMVVSHMVVAGVGIWIAFSSGSTLRLFHTETLEPLQDINVATPVHNILAGNDIVVTIVTCMPQQHFLAWYLTHGMNIFAADTRLSSIALCLWCRGGWVTAGSTGRANSPARRRLCPPLWCGRSLFSTCKRLKTNYHSAARVKTEGAAVSI</sequence>
<dbReference type="PaxDb" id="8022-A0A060Y7N9"/>
<keyword evidence="1" id="KW-0344">Guanine-nucleotide releasing factor</keyword>
<reference evidence="2" key="2">
    <citation type="submission" date="2014-03" db="EMBL/GenBank/DDBJ databases">
        <authorList>
            <person name="Genoscope - CEA"/>
        </authorList>
    </citation>
    <scope>NUCLEOTIDE SEQUENCE</scope>
</reference>
<dbReference type="PANTHER" id="PTHR12877:SF14">
    <property type="entry name" value="RHO GUANINE NUCLEOTIDE EXCHANGE FACTOR 10"/>
    <property type="match status" value="1"/>
</dbReference>
<dbReference type="GO" id="GO:0030036">
    <property type="term" value="P:actin cytoskeleton organization"/>
    <property type="evidence" value="ECO:0007669"/>
    <property type="project" value="TreeGrafter"/>
</dbReference>
<evidence type="ECO:0000313" key="3">
    <source>
        <dbReference type="Proteomes" id="UP000193380"/>
    </source>
</evidence>
<dbReference type="GO" id="GO:0051496">
    <property type="term" value="P:positive regulation of stress fiber assembly"/>
    <property type="evidence" value="ECO:0007669"/>
    <property type="project" value="TreeGrafter"/>
</dbReference>
<evidence type="ECO:0000256" key="1">
    <source>
        <dbReference type="ARBA" id="ARBA00022658"/>
    </source>
</evidence>
<organism evidence="2 3">
    <name type="scientific">Oncorhynchus mykiss</name>
    <name type="common">Rainbow trout</name>
    <name type="synonym">Salmo gairdneri</name>
    <dbReference type="NCBI Taxonomy" id="8022"/>
    <lineage>
        <taxon>Eukaryota</taxon>
        <taxon>Metazoa</taxon>
        <taxon>Chordata</taxon>
        <taxon>Craniata</taxon>
        <taxon>Vertebrata</taxon>
        <taxon>Euteleostomi</taxon>
        <taxon>Actinopterygii</taxon>
        <taxon>Neopterygii</taxon>
        <taxon>Teleostei</taxon>
        <taxon>Protacanthopterygii</taxon>
        <taxon>Salmoniformes</taxon>
        <taxon>Salmonidae</taxon>
        <taxon>Salmoninae</taxon>
        <taxon>Oncorhynchus</taxon>
    </lineage>
</organism>
<dbReference type="Pfam" id="PF19056">
    <property type="entry name" value="WD40_2"/>
    <property type="match status" value="1"/>
</dbReference>
<dbReference type="SUPFAM" id="SSF50969">
    <property type="entry name" value="YVTN repeat-like/Quinoprotein amine dehydrogenase"/>
    <property type="match status" value="1"/>
</dbReference>
<name>A0A060Y7N9_ONCMY</name>
<dbReference type="GO" id="GO:0090307">
    <property type="term" value="P:mitotic spindle assembly"/>
    <property type="evidence" value="ECO:0007669"/>
    <property type="project" value="TreeGrafter"/>
</dbReference>
<dbReference type="GO" id="GO:0005085">
    <property type="term" value="F:guanyl-nucleotide exchange factor activity"/>
    <property type="evidence" value="ECO:0007669"/>
    <property type="project" value="UniProtKB-KW"/>
</dbReference>
<accession>A0A060Y7N9</accession>
<dbReference type="AlphaFoldDB" id="A0A060Y7N9"/>
<gene>
    <name evidence="2" type="ORF">GSONMT00011502001</name>
</gene>
<evidence type="ECO:0000313" key="2">
    <source>
        <dbReference type="EMBL" id="CDQ85409.1"/>
    </source>
</evidence>
<reference evidence="2" key="1">
    <citation type="journal article" date="2014" name="Nat. Commun.">
        <title>The rainbow trout genome provides novel insights into evolution after whole-genome duplication in vertebrates.</title>
        <authorList>
            <person name="Berthelot C."/>
            <person name="Brunet F."/>
            <person name="Chalopin D."/>
            <person name="Juanchich A."/>
            <person name="Bernard M."/>
            <person name="Noel B."/>
            <person name="Bento P."/>
            <person name="Da Silva C."/>
            <person name="Labadie K."/>
            <person name="Alberti A."/>
            <person name="Aury J.M."/>
            <person name="Louis A."/>
            <person name="Dehais P."/>
            <person name="Bardou P."/>
            <person name="Montfort J."/>
            <person name="Klopp C."/>
            <person name="Cabau C."/>
            <person name="Gaspin C."/>
            <person name="Thorgaard G.H."/>
            <person name="Boussaha M."/>
            <person name="Quillet E."/>
            <person name="Guyomard R."/>
            <person name="Galiana D."/>
            <person name="Bobe J."/>
            <person name="Volff J.N."/>
            <person name="Genet C."/>
            <person name="Wincker P."/>
            <person name="Jaillon O."/>
            <person name="Roest Crollius H."/>
            <person name="Guiguen Y."/>
        </authorList>
    </citation>
    <scope>NUCLEOTIDE SEQUENCE [LARGE SCALE GENOMIC DNA]</scope>
</reference>
<dbReference type="PANTHER" id="PTHR12877">
    <property type="entry name" value="RHO GUANINE NUCLEOTIDE EXCHANGE FACTOR"/>
    <property type="match status" value="1"/>
</dbReference>
<dbReference type="EMBL" id="FR906798">
    <property type="protein sequence ID" value="CDQ85409.1"/>
    <property type="molecule type" value="Genomic_DNA"/>
</dbReference>
<dbReference type="InterPro" id="IPR039919">
    <property type="entry name" value="ARHGEF10/ARHGEF17"/>
</dbReference>
<dbReference type="STRING" id="8022.A0A060Y7N9"/>
<proteinExistence type="predicted"/>